<evidence type="ECO:0000256" key="1">
    <source>
        <dbReference type="ARBA" id="ARBA00022500"/>
    </source>
</evidence>
<dbReference type="PANTHER" id="PTHR39452:SF1">
    <property type="entry name" value="CHEY-P PHOSPHATASE CHEX"/>
    <property type="match status" value="1"/>
</dbReference>
<organism evidence="3 4">
    <name type="scientific">Salibacterium qingdaonense</name>
    <dbReference type="NCBI Taxonomy" id="266892"/>
    <lineage>
        <taxon>Bacteria</taxon>
        <taxon>Bacillati</taxon>
        <taxon>Bacillota</taxon>
        <taxon>Bacilli</taxon>
        <taxon>Bacillales</taxon>
        <taxon>Bacillaceae</taxon>
    </lineage>
</organism>
<dbReference type="CDD" id="cd17906">
    <property type="entry name" value="CheX"/>
    <property type="match status" value="1"/>
</dbReference>
<reference evidence="3 4" key="1">
    <citation type="submission" date="2016-10" db="EMBL/GenBank/DDBJ databases">
        <authorList>
            <person name="de Groot N.N."/>
        </authorList>
    </citation>
    <scope>NUCLEOTIDE SEQUENCE [LARGE SCALE GENOMIC DNA]</scope>
    <source>
        <strain evidence="3 4">CGMCC 1.6134</strain>
    </source>
</reference>
<evidence type="ECO:0000313" key="4">
    <source>
        <dbReference type="Proteomes" id="UP000199668"/>
    </source>
</evidence>
<dbReference type="InterPro" id="IPR038756">
    <property type="entry name" value="CheX-like"/>
</dbReference>
<dbReference type="InterPro" id="IPR028051">
    <property type="entry name" value="CheX-like_dom"/>
</dbReference>
<dbReference type="InterPro" id="IPR028976">
    <property type="entry name" value="CheC-like_sf"/>
</dbReference>
<proteinExistence type="predicted"/>
<dbReference type="SUPFAM" id="SSF103039">
    <property type="entry name" value="CheC-like"/>
    <property type="match status" value="1"/>
</dbReference>
<dbReference type="EMBL" id="FOTY01000013">
    <property type="protein sequence ID" value="SFM06879.1"/>
    <property type="molecule type" value="Genomic_DNA"/>
</dbReference>
<sequence>MSAAPQMNAQHVNAIKNAAVIIVNEHLGLQIEKSKPYVSGNQFISSDISVLMGVNGTLEGQIICTMKEQTALSIVGSMMGGMNVETLDEMGWSAIQEFGNWVAGKAASELAKAEAVIDISPPVINEGKSTFRMEKTFLTIPLTSDAGEVLLHVSITPNTDK</sequence>
<dbReference type="RefSeq" id="WP_245736948.1">
    <property type="nucleotide sequence ID" value="NZ_FOTY01000013.1"/>
</dbReference>
<protein>
    <submittedName>
        <fullName evidence="3">Chemotaxis protein CheX</fullName>
    </submittedName>
</protein>
<dbReference type="Gene3D" id="3.40.1550.10">
    <property type="entry name" value="CheC-like"/>
    <property type="match status" value="1"/>
</dbReference>
<keyword evidence="1" id="KW-0145">Chemotaxis</keyword>
<dbReference type="STRING" id="266892.SAMN04488054_11367"/>
<dbReference type="PANTHER" id="PTHR39452">
    <property type="entry name" value="CHEY-P PHOSPHATASE CHEX"/>
    <property type="match status" value="1"/>
</dbReference>
<dbReference type="AlphaFoldDB" id="A0A1I4MUF2"/>
<name>A0A1I4MUF2_9BACI</name>
<dbReference type="GO" id="GO:0006935">
    <property type="term" value="P:chemotaxis"/>
    <property type="evidence" value="ECO:0007669"/>
    <property type="project" value="UniProtKB-KW"/>
</dbReference>
<evidence type="ECO:0000313" key="3">
    <source>
        <dbReference type="EMBL" id="SFM06879.1"/>
    </source>
</evidence>
<dbReference type="Proteomes" id="UP000199668">
    <property type="component" value="Unassembled WGS sequence"/>
</dbReference>
<gene>
    <name evidence="3" type="ORF">SAMN04488054_11367</name>
</gene>
<accession>A0A1I4MUF2</accession>
<keyword evidence="4" id="KW-1185">Reference proteome</keyword>
<dbReference type="Pfam" id="PF13690">
    <property type="entry name" value="CheX"/>
    <property type="match status" value="1"/>
</dbReference>
<feature type="domain" description="Chemotaxis phosphatase CheX-like" evidence="2">
    <location>
        <begin position="48"/>
        <end position="130"/>
    </location>
</feature>
<evidence type="ECO:0000259" key="2">
    <source>
        <dbReference type="Pfam" id="PF13690"/>
    </source>
</evidence>